<dbReference type="AlphaFoldDB" id="A0A6A6U8R2"/>
<feature type="compositionally biased region" description="Low complexity" evidence="1">
    <location>
        <begin position="19"/>
        <end position="29"/>
    </location>
</feature>
<organism evidence="2 3">
    <name type="scientific">Microthyrium microscopicum</name>
    <dbReference type="NCBI Taxonomy" id="703497"/>
    <lineage>
        <taxon>Eukaryota</taxon>
        <taxon>Fungi</taxon>
        <taxon>Dikarya</taxon>
        <taxon>Ascomycota</taxon>
        <taxon>Pezizomycotina</taxon>
        <taxon>Dothideomycetes</taxon>
        <taxon>Dothideomycetes incertae sedis</taxon>
        <taxon>Microthyriales</taxon>
        <taxon>Microthyriaceae</taxon>
        <taxon>Microthyrium</taxon>
    </lineage>
</organism>
<proteinExistence type="predicted"/>
<sequence>MDRPPPPPNPHFSPLQERPPMSYSQSSAPPAQPSYYPQPPNKQHQPMQIPFSDPFRSRPPDPFFPNPQQQPRQEGYGPQLSREGSAMGHASRESVSSGWSATSGM</sequence>
<feature type="region of interest" description="Disordered" evidence="1">
    <location>
        <begin position="1"/>
        <end position="105"/>
    </location>
</feature>
<dbReference type="EMBL" id="MU004236">
    <property type="protein sequence ID" value="KAF2668649.1"/>
    <property type="molecule type" value="Genomic_DNA"/>
</dbReference>
<name>A0A6A6U8R2_9PEZI</name>
<reference evidence="2" key="1">
    <citation type="journal article" date="2020" name="Stud. Mycol.">
        <title>101 Dothideomycetes genomes: a test case for predicting lifestyles and emergence of pathogens.</title>
        <authorList>
            <person name="Haridas S."/>
            <person name="Albert R."/>
            <person name="Binder M."/>
            <person name="Bloem J."/>
            <person name="Labutti K."/>
            <person name="Salamov A."/>
            <person name="Andreopoulos B."/>
            <person name="Baker S."/>
            <person name="Barry K."/>
            <person name="Bills G."/>
            <person name="Bluhm B."/>
            <person name="Cannon C."/>
            <person name="Castanera R."/>
            <person name="Culley D."/>
            <person name="Daum C."/>
            <person name="Ezra D."/>
            <person name="Gonzalez J."/>
            <person name="Henrissat B."/>
            <person name="Kuo A."/>
            <person name="Liang C."/>
            <person name="Lipzen A."/>
            <person name="Lutzoni F."/>
            <person name="Magnuson J."/>
            <person name="Mondo S."/>
            <person name="Nolan M."/>
            <person name="Ohm R."/>
            <person name="Pangilinan J."/>
            <person name="Park H.-J."/>
            <person name="Ramirez L."/>
            <person name="Alfaro M."/>
            <person name="Sun H."/>
            <person name="Tritt A."/>
            <person name="Yoshinaga Y."/>
            <person name="Zwiers L.-H."/>
            <person name="Turgeon B."/>
            <person name="Goodwin S."/>
            <person name="Spatafora J."/>
            <person name="Crous P."/>
            <person name="Grigoriev I."/>
        </authorList>
    </citation>
    <scope>NUCLEOTIDE SEQUENCE</scope>
    <source>
        <strain evidence="2">CBS 115976</strain>
    </source>
</reference>
<protein>
    <submittedName>
        <fullName evidence="2">Uncharacterized protein</fullName>
    </submittedName>
</protein>
<evidence type="ECO:0000313" key="2">
    <source>
        <dbReference type="EMBL" id="KAF2668649.1"/>
    </source>
</evidence>
<accession>A0A6A6U8R2</accession>
<feature type="compositionally biased region" description="Polar residues" evidence="1">
    <location>
        <begin position="93"/>
        <end position="105"/>
    </location>
</feature>
<keyword evidence="3" id="KW-1185">Reference proteome</keyword>
<evidence type="ECO:0000256" key="1">
    <source>
        <dbReference type="SAM" id="MobiDB-lite"/>
    </source>
</evidence>
<evidence type="ECO:0000313" key="3">
    <source>
        <dbReference type="Proteomes" id="UP000799302"/>
    </source>
</evidence>
<dbReference type="Proteomes" id="UP000799302">
    <property type="component" value="Unassembled WGS sequence"/>
</dbReference>
<gene>
    <name evidence="2" type="ORF">BT63DRAFT_425936</name>
</gene>
<feature type="compositionally biased region" description="Pro residues" evidence="1">
    <location>
        <begin position="1"/>
        <end position="11"/>
    </location>
</feature>
<feature type="compositionally biased region" description="Pro residues" evidence="1">
    <location>
        <begin position="30"/>
        <end position="40"/>
    </location>
</feature>